<gene>
    <name evidence="1" type="ORF">Goarm_001096</name>
</gene>
<dbReference type="EMBL" id="JABFAE010000013">
    <property type="protein sequence ID" value="MBA0843957.1"/>
    <property type="molecule type" value="Genomic_DNA"/>
</dbReference>
<dbReference type="Proteomes" id="UP000593575">
    <property type="component" value="Unassembled WGS sequence"/>
</dbReference>
<accession>A0A7J9KBX2</accession>
<keyword evidence="2" id="KW-1185">Reference proteome</keyword>
<organism evidence="1 2">
    <name type="scientific">Gossypium armourianum</name>
    <dbReference type="NCBI Taxonomy" id="34283"/>
    <lineage>
        <taxon>Eukaryota</taxon>
        <taxon>Viridiplantae</taxon>
        <taxon>Streptophyta</taxon>
        <taxon>Embryophyta</taxon>
        <taxon>Tracheophyta</taxon>
        <taxon>Spermatophyta</taxon>
        <taxon>Magnoliopsida</taxon>
        <taxon>eudicotyledons</taxon>
        <taxon>Gunneridae</taxon>
        <taxon>Pentapetalae</taxon>
        <taxon>rosids</taxon>
        <taxon>malvids</taxon>
        <taxon>Malvales</taxon>
        <taxon>Malvaceae</taxon>
        <taxon>Malvoideae</taxon>
        <taxon>Gossypium</taxon>
    </lineage>
</organism>
<sequence length="179" mass="20844">MEAELANLNLKDEDEESFQFDKDPDRTKEDYQFCLVGKALTDCVVHFPSFKITLADLWHPLRGVSITDIWEKRYLLWFFYEVDIKRVLGVQDVKFDWDVSLKAQSRWEVFVGSKWLRDDDSEGSKEGGNPLGMDVDERRKKGYVGLETYGVLWSTRKTKKKGVMGFAKEVDKLSRVAMD</sequence>
<dbReference type="AlphaFoldDB" id="A0A7J9KBX2"/>
<feature type="non-terminal residue" evidence="1">
    <location>
        <position position="1"/>
    </location>
</feature>
<evidence type="ECO:0008006" key="3">
    <source>
        <dbReference type="Google" id="ProtNLM"/>
    </source>
</evidence>
<comment type="caution">
    <text evidence="1">The sequence shown here is derived from an EMBL/GenBank/DDBJ whole genome shotgun (WGS) entry which is preliminary data.</text>
</comment>
<proteinExistence type="predicted"/>
<protein>
    <recommendedName>
        <fullName evidence="3">DUF4283 domain-containing protein</fullName>
    </recommendedName>
</protein>
<name>A0A7J9KBX2_9ROSI</name>
<evidence type="ECO:0000313" key="2">
    <source>
        <dbReference type="Proteomes" id="UP000593575"/>
    </source>
</evidence>
<reference evidence="1 2" key="1">
    <citation type="journal article" date="2019" name="Genome Biol. Evol.">
        <title>Insights into the evolution of the New World diploid cottons (Gossypium, subgenus Houzingenia) based on genome sequencing.</title>
        <authorList>
            <person name="Grover C.E."/>
            <person name="Arick M.A. 2nd"/>
            <person name="Thrash A."/>
            <person name="Conover J.L."/>
            <person name="Sanders W.S."/>
            <person name="Peterson D.G."/>
            <person name="Frelichowski J.E."/>
            <person name="Scheffler J.A."/>
            <person name="Scheffler B.E."/>
            <person name="Wendel J.F."/>
        </authorList>
    </citation>
    <scope>NUCLEOTIDE SEQUENCE [LARGE SCALE GENOMIC DNA]</scope>
    <source>
        <strain evidence="1">6</strain>
        <tissue evidence="1">Leaf</tissue>
    </source>
</reference>
<evidence type="ECO:0000313" key="1">
    <source>
        <dbReference type="EMBL" id="MBA0843957.1"/>
    </source>
</evidence>